<dbReference type="GO" id="GO:0005524">
    <property type="term" value="F:ATP binding"/>
    <property type="evidence" value="ECO:0007669"/>
    <property type="project" value="InterPro"/>
</dbReference>
<evidence type="ECO:0000313" key="2">
    <source>
        <dbReference type="EMBL" id="KAK1853114.1"/>
    </source>
</evidence>
<dbReference type="Pfam" id="PF23232">
    <property type="entry name" value="AAA_lid_13"/>
    <property type="match status" value="1"/>
</dbReference>
<proteinExistence type="predicted"/>
<organism evidence="2 3">
    <name type="scientific">Colletotrichum chrysophilum</name>
    <dbReference type="NCBI Taxonomy" id="1836956"/>
    <lineage>
        <taxon>Eukaryota</taxon>
        <taxon>Fungi</taxon>
        <taxon>Dikarya</taxon>
        <taxon>Ascomycota</taxon>
        <taxon>Pezizomycotina</taxon>
        <taxon>Sordariomycetes</taxon>
        <taxon>Hypocreomycetidae</taxon>
        <taxon>Glomerellales</taxon>
        <taxon>Glomerellaceae</taxon>
        <taxon>Colletotrichum</taxon>
        <taxon>Colletotrichum gloeosporioides species complex</taxon>
    </lineage>
</organism>
<dbReference type="Gene3D" id="3.40.50.300">
    <property type="entry name" value="P-loop containing nucleotide triphosphate hydrolases"/>
    <property type="match status" value="1"/>
</dbReference>
<dbReference type="Pfam" id="PF00004">
    <property type="entry name" value="AAA"/>
    <property type="match status" value="1"/>
</dbReference>
<dbReference type="PANTHER" id="PTHR46411">
    <property type="entry name" value="FAMILY ATPASE, PUTATIVE-RELATED"/>
    <property type="match status" value="1"/>
</dbReference>
<dbReference type="SUPFAM" id="SSF52540">
    <property type="entry name" value="P-loop containing nucleoside triphosphate hydrolases"/>
    <property type="match status" value="1"/>
</dbReference>
<dbReference type="SMART" id="SM00382">
    <property type="entry name" value="AAA"/>
    <property type="match status" value="1"/>
</dbReference>
<dbReference type="InterPro" id="IPR027417">
    <property type="entry name" value="P-loop_NTPase"/>
</dbReference>
<dbReference type="PANTHER" id="PTHR46411:SF2">
    <property type="entry name" value="AAA+ ATPASE DOMAIN-CONTAINING PROTEIN"/>
    <property type="match status" value="1"/>
</dbReference>
<dbReference type="Proteomes" id="UP001243330">
    <property type="component" value="Unassembled WGS sequence"/>
</dbReference>
<dbReference type="InterPro" id="IPR003593">
    <property type="entry name" value="AAA+_ATPase"/>
</dbReference>
<gene>
    <name evidence="2" type="ORF">CCHR01_04252</name>
</gene>
<reference evidence="2" key="1">
    <citation type="submission" date="2023-01" db="EMBL/GenBank/DDBJ databases">
        <title>Colletotrichum chrysophilum M932 genome sequence.</title>
        <authorList>
            <person name="Baroncelli R."/>
        </authorList>
    </citation>
    <scope>NUCLEOTIDE SEQUENCE</scope>
    <source>
        <strain evidence="2">M932</strain>
    </source>
</reference>
<accession>A0AAD9AWJ6</accession>
<keyword evidence="3" id="KW-1185">Reference proteome</keyword>
<feature type="domain" description="AAA+ ATPase" evidence="1">
    <location>
        <begin position="169"/>
        <end position="296"/>
    </location>
</feature>
<evidence type="ECO:0000313" key="3">
    <source>
        <dbReference type="Proteomes" id="UP001243330"/>
    </source>
</evidence>
<protein>
    <submittedName>
        <fullName evidence="2">AAA family ATPase</fullName>
    </submittedName>
</protein>
<comment type="caution">
    <text evidence="2">The sequence shown here is derived from an EMBL/GenBank/DDBJ whole genome shotgun (WGS) entry which is preliminary data.</text>
</comment>
<dbReference type="AlphaFoldDB" id="A0AAD9AWJ6"/>
<dbReference type="EMBL" id="JAQOWY010000061">
    <property type="protein sequence ID" value="KAK1853114.1"/>
    <property type="molecule type" value="Genomic_DNA"/>
</dbReference>
<sequence>MASLVASDPETFSDWESHMTPPYIHVYHTRQRIRDIASQTSNETHRTHLLGFLAYVESSFAKEYQEADNLFARGRVTRKHFAKLFGPNEVVVTFEDGEPSNPRYMIDMETYRQLHDEEEDKSDTRHVLEEGLMDNDEPPGGPFVMLLPTTMVGFGMHDKKWHVIEGKGNGLIILLHGGPGTGKTLTAESVAELAKKPLYRVTCGDIGTDPESVEKYLESAFYIATIWEAVLLLDESDVFLEQRQKTDLERNALVSVFLRALEYYEGIMILTSNRVGTFDDAFRSRMQLALYYPPLDEKGRMTIWTNFIYLLEEEQKELDQATSNEKDMVDIQDLRRMAPVLAKENFNGRQIRNVITTARQLARFTGRRMESKHVQRTMAVAKEFEDYVDKARDDPNILESSL</sequence>
<dbReference type="GO" id="GO:0016887">
    <property type="term" value="F:ATP hydrolysis activity"/>
    <property type="evidence" value="ECO:0007669"/>
    <property type="project" value="InterPro"/>
</dbReference>
<evidence type="ECO:0000259" key="1">
    <source>
        <dbReference type="SMART" id="SM00382"/>
    </source>
</evidence>
<dbReference type="InterPro" id="IPR056599">
    <property type="entry name" value="AAA_lid_fung"/>
</dbReference>
<dbReference type="InterPro" id="IPR003959">
    <property type="entry name" value="ATPase_AAA_core"/>
</dbReference>
<name>A0AAD9AWJ6_9PEZI</name>